<keyword evidence="2" id="KW-0472">Membrane</keyword>
<dbReference type="Proteomes" id="UP001457282">
    <property type="component" value="Unassembled WGS sequence"/>
</dbReference>
<comment type="caution">
    <text evidence="3">The sequence shown here is derived from an EMBL/GenBank/DDBJ whole genome shotgun (WGS) entry which is preliminary data.</text>
</comment>
<dbReference type="InterPro" id="IPR015683">
    <property type="entry name" value="Ionotropic_Glu_rcpt"/>
</dbReference>
<dbReference type="Gene3D" id="3.40.190.10">
    <property type="entry name" value="Periplasmic binding protein-like II"/>
    <property type="match status" value="1"/>
</dbReference>
<gene>
    <name evidence="3" type="ORF">M0R45_008556</name>
</gene>
<evidence type="ECO:0000313" key="4">
    <source>
        <dbReference type="Proteomes" id="UP001457282"/>
    </source>
</evidence>
<evidence type="ECO:0000256" key="1">
    <source>
        <dbReference type="SAM" id="MobiDB-lite"/>
    </source>
</evidence>
<name>A0AAW1Y4S5_RUBAR</name>
<feature type="region of interest" description="Disordered" evidence="1">
    <location>
        <begin position="159"/>
        <end position="197"/>
    </location>
</feature>
<dbReference type="EMBL" id="JBEDUW010000002">
    <property type="protein sequence ID" value="KAK9942913.1"/>
    <property type="molecule type" value="Genomic_DNA"/>
</dbReference>
<proteinExistence type="predicted"/>
<protein>
    <submittedName>
        <fullName evidence="3">Uncharacterized protein</fullName>
    </submittedName>
</protein>
<sequence>MKIFVGLSPIKLARACGSLSQQWFLHSGRECLATWLDGFAFVFPLGSSLVPDVSRSILKLTEGDLMKELENKWFGNETTCSNSDPMVSDSSSLGLDRFWGLFLIVGVASLLALIIFIASFLCSYGHILMTKGIRAMLRVYDGKDLSSHTFRNNKLGDEPLTSCSSCPPSPSNLSYSDGKDITDLGEERMDAREDDSPAIDELDLRDQKC</sequence>
<dbReference type="SUPFAM" id="SSF53850">
    <property type="entry name" value="Periplasmic binding protein-like II"/>
    <property type="match status" value="1"/>
</dbReference>
<feature type="compositionally biased region" description="Basic and acidic residues" evidence="1">
    <location>
        <begin position="177"/>
        <end position="195"/>
    </location>
</feature>
<dbReference type="PANTHER" id="PTHR18966">
    <property type="entry name" value="IONOTROPIC GLUTAMATE RECEPTOR"/>
    <property type="match status" value="1"/>
</dbReference>
<reference evidence="3 4" key="1">
    <citation type="journal article" date="2023" name="G3 (Bethesda)">
        <title>A chromosome-length genome assembly and annotation of blackberry (Rubus argutus, cv. 'Hillquist').</title>
        <authorList>
            <person name="Bruna T."/>
            <person name="Aryal R."/>
            <person name="Dudchenko O."/>
            <person name="Sargent D.J."/>
            <person name="Mead D."/>
            <person name="Buti M."/>
            <person name="Cavallini A."/>
            <person name="Hytonen T."/>
            <person name="Andres J."/>
            <person name="Pham M."/>
            <person name="Weisz D."/>
            <person name="Mascagni F."/>
            <person name="Usai G."/>
            <person name="Natali L."/>
            <person name="Bassil N."/>
            <person name="Fernandez G.E."/>
            <person name="Lomsadze A."/>
            <person name="Armour M."/>
            <person name="Olukolu B."/>
            <person name="Poorten T."/>
            <person name="Britton C."/>
            <person name="Davik J."/>
            <person name="Ashrafi H."/>
            <person name="Aiden E.L."/>
            <person name="Borodovsky M."/>
            <person name="Worthington M."/>
        </authorList>
    </citation>
    <scope>NUCLEOTIDE SEQUENCE [LARGE SCALE GENOMIC DNA]</scope>
    <source>
        <strain evidence="3">PI 553951</strain>
    </source>
</reference>
<keyword evidence="4" id="KW-1185">Reference proteome</keyword>
<evidence type="ECO:0000256" key="2">
    <source>
        <dbReference type="SAM" id="Phobius"/>
    </source>
</evidence>
<dbReference type="AlphaFoldDB" id="A0AAW1Y4S5"/>
<evidence type="ECO:0000313" key="3">
    <source>
        <dbReference type="EMBL" id="KAK9942913.1"/>
    </source>
</evidence>
<accession>A0AAW1Y4S5</accession>
<feature type="compositionally biased region" description="Low complexity" evidence="1">
    <location>
        <begin position="159"/>
        <end position="176"/>
    </location>
</feature>
<keyword evidence="2" id="KW-0812">Transmembrane</keyword>
<keyword evidence="2" id="KW-1133">Transmembrane helix</keyword>
<feature type="transmembrane region" description="Helical" evidence="2">
    <location>
        <begin position="98"/>
        <end position="128"/>
    </location>
</feature>
<organism evidence="3 4">
    <name type="scientific">Rubus argutus</name>
    <name type="common">Southern blackberry</name>
    <dbReference type="NCBI Taxonomy" id="59490"/>
    <lineage>
        <taxon>Eukaryota</taxon>
        <taxon>Viridiplantae</taxon>
        <taxon>Streptophyta</taxon>
        <taxon>Embryophyta</taxon>
        <taxon>Tracheophyta</taxon>
        <taxon>Spermatophyta</taxon>
        <taxon>Magnoliopsida</taxon>
        <taxon>eudicotyledons</taxon>
        <taxon>Gunneridae</taxon>
        <taxon>Pentapetalae</taxon>
        <taxon>rosids</taxon>
        <taxon>fabids</taxon>
        <taxon>Rosales</taxon>
        <taxon>Rosaceae</taxon>
        <taxon>Rosoideae</taxon>
        <taxon>Rosoideae incertae sedis</taxon>
        <taxon>Rubus</taxon>
    </lineage>
</organism>